<keyword evidence="7" id="KW-0493">Microtubule</keyword>
<dbReference type="Ensembl" id="ENSGACT00000038162.1">
    <property type="protein sequence ID" value="ENSGACP00000042393.1"/>
    <property type="gene ID" value="ENSGACG00000014783.2"/>
</dbReference>
<name>A0AAQ4PVZ1_GASAC</name>
<dbReference type="RefSeq" id="XP_040050576.1">
    <property type="nucleotide sequence ID" value="XM_040194642.1"/>
</dbReference>
<evidence type="ECO:0000256" key="12">
    <source>
        <dbReference type="ARBA" id="ARBA00023069"/>
    </source>
</evidence>
<comment type="similarity">
    <text evidence="4">Belongs to the ODF2 family.</text>
</comment>
<evidence type="ECO:0000256" key="11">
    <source>
        <dbReference type="ARBA" id="ARBA00023054"/>
    </source>
</evidence>
<reference evidence="20" key="3">
    <citation type="submission" date="2025-09" db="UniProtKB">
        <authorList>
            <consortium name="Ensembl"/>
        </authorList>
    </citation>
    <scope>IDENTIFICATION</scope>
</reference>
<feature type="compositionally biased region" description="Basic and acidic residues" evidence="19">
    <location>
        <begin position="703"/>
        <end position="716"/>
    </location>
</feature>
<feature type="region of interest" description="Disordered" evidence="19">
    <location>
        <begin position="317"/>
        <end position="339"/>
    </location>
</feature>
<evidence type="ECO:0000256" key="2">
    <source>
        <dbReference type="ARBA" id="ARBA00004230"/>
    </source>
</evidence>
<keyword evidence="8" id="KW-0221">Differentiation</keyword>
<dbReference type="GeneID" id="120830149"/>
<evidence type="ECO:0000256" key="15">
    <source>
        <dbReference type="ARBA" id="ARBA00040458"/>
    </source>
</evidence>
<dbReference type="GO" id="GO:0005874">
    <property type="term" value="C:microtubule"/>
    <property type="evidence" value="ECO:0007669"/>
    <property type="project" value="UniProtKB-KW"/>
</dbReference>
<evidence type="ECO:0000313" key="21">
    <source>
        <dbReference type="Proteomes" id="UP000007635"/>
    </source>
</evidence>
<feature type="region of interest" description="Disordered" evidence="19">
    <location>
        <begin position="544"/>
        <end position="565"/>
    </location>
</feature>
<keyword evidence="13" id="KW-0206">Cytoskeleton</keyword>
<evidence type="ECO:0000256" key="19">
    <source>
        <dbReference type="SAM" id="MobiDB-lite"/>
    </source>
</evidence>
<evidence type="ECO:0000256" key="8">
    <source>
        <dbReference type="ARBA" id="ARBA00022782"/>
    </source>
</evidence>
<evidence type="ECO:0000256" key="10">
    <source>
        <dbReference type="ARBA" id="ARBA00022871"/>
    </source>
</evidence>
<evidence type="ECO:0000256" key="1">
    <source>
        <dbReference type="ARBA" id="ARBA00004114"/>
    </source>
</evidence>
<dbReference type="KEGG" id="gat:120830149"/>
<protein>
    <recommendedName>
        <fullName evidence="15">Outer dense fiber protein 2</fullName>
    </recommendedName>
    <alternativeName>
        <fullName evidence="16">Cenexin</fullName>
    </alternativeName>
    <alternativeName>
        <fullName evidence="17">Outer dense fiber of sperm tails protein 2</fullName>
    </alternativeName>
</protein>
<reference evidence="20" key="2">
    <citation type="submission" date="2025-08" db="UniProtKB">
        <authorList>
            <consortium name="Ensembl"/>
        </authorList>
    </citation>
    <scope>IDENTIFICATION</scope>
</reference>
<accession>A0AAQ4PVZ1</accession>
<evidence type="ECO:0000256" key="18">
    <source>
        <dbReference type="SAM" id="Coils"/>
    </source>
</evidence>
<evidence type="ECO:0000256" key="4">
    <source>
        <dbReference type="ARBA" id="ARBA00009316"/>
    </source>
</evidence>
<dbReference type="AlphaFoldDB" id="A0AAQ4PVZ1"/>
<feature type="region of interest" description="Disordered" evidence="19">
    <location>
        <begin position="694"/>
        <end position="716"/>
    </location>
</feature>
<evidence type="ECO:0000256" key="9">
    <source>
        <dbReference type="ARBA" id="ARBA00022846"/>
    </source>
</evidence>
<comment type="subcellular location">
    <subcellularLocation>
        <location evidence="2">Cell projection</location>
        <location evidence="2">Cilium</location>
        <location evidence="2">Flagellum</location>
    </subcellularLocation>
    <subcellularLocation>
        <location evidence="1">Cytoplasm</location>
        <location evidence="1">Cytoskeleton</location>
        <location evidence="1">Microtubule organizing center</location>
        <location evidence="1">Centrosome</location>
        <location evidence="1">Centriole</location>
    </subcellularLocation>
    <subcellularLocation>
        <location evidence="3">Cytoplasm</location>
        <location evidence="3">Cytoskeleton</location>
        <location evidence="3">Spindle pole</location>
    </subcellularLocation>
</comment>
<dbReference type="GO" id="GO:0005813">
    <property type="term" value="C:centrosome"/>
    <property type="evidence" value="ECO:0007669"/>
    <property type="project" value="TreeGrafter"/>
</dbReference>
<evidence type="ECO:0000313" key="20">
    <source>
        <dbReference type="Ensembl" id="ENSGACP00000042393.1"/>
    </source>
</evidence>
<dbReference type="GO" id="GO:0031514">
    <property type="term" value="C:motile cilium"/>
    <property type="evidence" value="ECO:0007669"/>
    <property type="project" value="UniProtKB-SubCell"/>
</dbReference>
<keyword evidence="6" id="KW-0963">Cytoplasm</keyword>
<dbReference type="GO" id="GO:1902017">
    <property type="term" value="P:regulation of cilium assembly"/>
    <property type="evidence" value="ECO:0007669"/>
    <property type="project" value="TreeGrafter"/>
</dbReference>
<evidence type="ECO:0000256" key="5">
    <source>
        <dbReference type="ARBA" id="ARBA00022473"/>
    </source>
</evidence>
<keyword evidence="14" id="KW-0966">Cell projection</keyword>
<sequence length="764" mass="87265">MKTRDSPPPRPVHVHVPETTPVHVHMRSPSGSRQHRTKGGQARGDEGRPKARAPWIPPGRPSCRGAAGSFQPQRSSAERRSGGGGQRDDEEEEEEELAAVTKNLSFLLREQESMRHLKKPDSGARPRGTDVLLRALVEAEIDGVAVANQLTALKEAMDGLPGNERPSKADPPSLRRQRELLMEKMEMFDHTNRSLRGLLRERSGSERESLARAERKDALRQRLSDCEAENIRLSAQLTNKEREASQLAVHLDFEKHNVQTTGEFSRLLQTTRCHLESELNRREAETLRLAAQIQAMQRRHEQQQEELHTLQEELHTLRQRREEEEEGPREEGRGRGDREALTLLTQRAESAEESVGQLAAKLQEKESQLAQALCASSDWCRRHAKEEAAKGQLDEDVSALKLQLTELNSELHSAEERSRAEREELSSSLHRLSAEHASTKMDNRRLRAQLTASEEKLRDLRSEARLLKSSIRKLENLVEKYKKKVQQVRLESEENRLQLEATQEEAREAQASREVEAERVKRELLGRLGELEALPDRLRRAEQQLRGAEREADAHRRRSEEHDSALAEVTRKVPDLQPGGSETIAEVEQQGAQLETLQQRNLLLQEENNVLKEKIHNSERRLEDMRLENQEMSRALPSKEAAVRSVRQQLEEKTRECSAVSRQLQQAVEDAQRQVDDGVQRVLAKERASQSKALELQSQLSRARTEQSHLQRSKAEMERRFQSQLQNMKDRLEQSDSTNRSLQNYVTFLKTSYGNVFGDSLTAS</sequence>
<keyword evidence="12" id="KW-0969">Cilium</keyword>
<dbReference type="Proteomes" id="UP000007635">
    <property type="component" value="Chromosome XIII"/>
</dbReference>
<keyword evidence="21" id="KW-1185">Reference proteome</keyword>
<dbReference type="InterPro" id="IPR026099">
    <property type="entry name" value="Odf2-rel"/>
</dbReference>
<feature type="coiled-coil region" evidence="18">
    <location>
        <begin position="216"/>
        <end position="243"/>
    </location>
</feature>
<dbReference type="GeneTree" id="ENSGT00530000063497"/>
<dbReference type="PANTHER" id="PTHR23162">
    <property type="entry name" value="OUTER DENSE FIBER OF SPERM TAILS 2"/>
    <property type="match status" value="1"/>
</dbReference>
<keyword evidence="11 18" id="KW-0175">Coiled coil</keyword>
<dbReference type="GO" id="GO:0007283">
    <property type="term" value="P:spermatogenesis"/>
    <property type="evidence" value="ECO:0007669"/>
    <property type="project" value="UniProtKB-KW"/>
</dbReference>
<proteinExistence type="inferred from homology"/>
<evidence type="ECO:0000256" key="17">
    <source>
        <dbReference type="ARBA" id="ARBA00043200"/>
    </source>
</evidence>
<dbReference type="GO" id="GO:0000922">
    <property type="term" value="C:spindle pole"/>
    <property type="evidence" value="ECO:0007669"/>
    <property type="project" value="UniProtKB-SubCell"/>
</dbReference>
<feature type="region of interest" description="Disordered" evidence="19">
    <location>
        <begin position="1"/>
        <end position="102"/>
    </location>
</feature>
<keyword evidence="10" id="KW-0744">Spermatogenesis</keyword>
<evidence type="ECO:0000256" key="13">
    <source>
        <dbReference type="ARBA" id="ARBA00023212"/>
    </source>
</evidence>
<keyword evidence="9" id="KW-0282">Flagellum</keyword>
<dbReference type="GO" id="GO:0030154">
    <property type="term" value="P:cell differentiation"/>
    <property type="evidence" value="ECO:0007669"/>
    <property type="project" value="UniProtKB-KW"/>
</dbReference>
<evidence type="ECO:0000256" key="14">
    <source>
        <dbReference type="ARBA" id="ARBA00023273"/>
    </source>
</evidence>
<evidence type="ECO:0000256" key="7">
    <source>
        <dbReference type="ARBA" id="ARBA00022701"/>
    </source>
</evidence>
<feature type="compositionally biased region" description="Basic and acidic residues" evidence="19">
    <location>
        <begin position="329"/>
        <end position="339"/>
    </location>
</feature>
<evidence type="ECO:0000256" key="16">
    <source>
        <dbReference type="ARBA" id="ARBA00041830"/>
    </source>
</evidence>
<dbReference type="GO" id="GO:0005814">
    <property type="term" value="C:centriole"/>
    <property type="evidence" value="ECO:0007669"/>
    <property type="project" value="UniProtKB-SubCell"/>
</dbReference>
<evidence type="ECO:0000256" key="3">
    <source>
        <dbReference type="ARBA" id="ARBA00004647"/>
    </source>
</evidence>
<evidence type="ECO:0000256" key="6">
    <source>
        <dbReference type="ARBA" id="ARBA00022490"/>
    </source>
</evidence>
<organism evidence="20 21">
    <name type="scientific">Gasterosteus aculeatus aculeatus</name>
    <name type="common">three-spined stickleback</name>
    <dbReference type="NCBI Taxonomy" id="481459"/>
    <lineage>
        <taxon>Eukaryota</taxon>
        <taxon>Metazoa</taxon>
        <taxon>Chordata</taxon>
        <taxon>Craniata</taxon>
        <taxon>Vertebrata</taxon>
        <taxon>Euteleostomi</taxon>
        <taxon>Actinopterygii</taxon>
        <taxon>Neopterygii</taxon>
        <taxon>Teleostei</taxon>
        <taxon>Neoteleostei</taxon>
        <taxon>Acanthomorphata</taxon>
        <taxon>Eupercaria</taxon>
        <taxon>Perciformes</taxon>
        <taxon>Cottioidei</taxon>
        <taxon>Gasterosteales</taxon>
        <taxon>Gasterosteidae</taxon>
        <taxon>Gasterosteus</taxon>
    </lineage>
</organism>
<keyword evidence="5" id="KW-0217">Developmental protein</keyword>
<dbReference type="PANTHER" id="PTHR23162:SF8">
    <property type="entry name" value="OUTER DENSE FIBER PROTEIN 2"/>
    <property type="match status" value="1"/>
</dbReference>
<feature type="compositionally biased region" description="Acidic residues" evidence="19">
    <location>
        <begin position="88"/>
        <end position="97"/>
    </location>
</feature>
<reference evidence="20 21" key="1">
    <citation type="journal article" date="2021" name="G3 (Bethesda)">
        <title>Improved contiguity of the threespine stickleback genome using long-read sequencing.</title>
        <authorList>
            <person name="Nath S."/>
            <person name="Shaw D.E."/>
            <person name="White M.A."/>
        </authorList>
    </citation>
    <scope>NUCLEOTIDE SEQUENCE [LARGE SCALE GENOMIC DNA]</scope>
    <source>
        <strain evidence="20 21">Lake Benthic</strain>
    </source>
</reference>